<dbReference type="PATRIC" id="fig|1122147.4.peg.130"/>
<proteinExistence type="predicted"/>
<evidence type="ECO:0000259" key="2">
    <source>
        <dbReference type="Pfam" id="PF18164"/>
    </source>
</evidence>
<name>A0A0R1XIA7_9LACO</name>
<dbReference type="Gene3D" id="3.40.630.120">
    <property type="match status" value="1"/>
</dbReference>
<evidence type="ECO:0000313" key="3">
    <source>
        <dbReference type="EMBL" id="KRM29936.1"/>
    </source>
</evidence>
<dbReference type="InterPro" id="IPR041273">
    <property type="entry name" value="NAT_N"/>
</dbReference>
<dbReference type="AlphaFoldDB" id="A0A0R1XIA7"/>
<feature type="domain" description="GNAT-like C-terminal" evidence="2">
    <location>
        <begin position="119"/>
        <end position="259"/>
    </location>
</feature>
<dbReference type="Proteomes" id="UP000050949">
    <property type="component" value="Unassembled WGS sequence"/>
</dbReference>
<organism evidence="3 4">
    <name type="scientific">Schleiferilactobacillus harbinensis DSM 16991</name>
    <dbReference type="NCBI Taxonomy" id="1122147"/>
    <lineage>
        <taxon>Bacteria</taxon>
        <taxon>Bacillati</taxon>
        <taxon>Bacillota</taxon>
        <taxon>Bacilli</taxon>
        <taxon>Lactobacillales</taxon>
        <taxon>Lactobacillaceae</taxon>
        <taxon>Schleiferilactobacillus</taxon>
    </lineage>
</organism>
<gene>
    <name evidence="3" type="ORF">FC91_GL000128</name>
</gene>
<comment type="caution">
    <text evidence="3">The sequence shown here is derived from an EMBL/GenBank/DDBJ whole genome shotgun (WGS) entry which is preliminary data.</text>
</comment>
<reference evidence="3 4" key="1">
    <citation type="journal article" date="2015" name="Genome Announc.">
        <title>Expanding the biotechnology potential of lactobacilli through comparative genomics of 213 strains and associated genera.</title>
        <authorList>
            <person name="Sun Z."/>
            <person name="Harris H.M."/>
            <person name="McCann A."/>
            <person name="Guo C."/>
            <person name="Argimon S."/>
            <person name="Zhang W."/>
            <person name="Yang X."/>
            <person name="Jeffery I.B."/>
            <person name="Cooney J.C."/>
            <person name="Kagawa T.F."/>
            <person name="Liu W."/>
            <person name="Song Y."/>
            <person name="Salvetti E."/>
            <person name="Wrobel A."/>
            <person name="Rasinkangas P."/>
            <person name="Parkhill J."/>
            <person name="Rea M.C."/>
            <person name="O'Sullivan O."/>
            <person name="Ritari J."/>
            <person name="Douillard F.P."/>
            <person name="Paul Ross R."/>
            <person name="Yang R."/>
            <person name="Briner A.E."/>
            <person name="Felis G.E."/>
            <person name="de Vos W.M."/>
            <person name="Barrangou R."/>
            <person name="Klaenhammer T.R."/>
            <person name="Caufield P.W."/>
            <person name="Cui Y."/>
            <person name="Zhang H."/>
            <person name="O'Toole P.W."/>
        </authorList>
    </citation>
    <scope>NUCLEOTIDE SEQUENCE [LARGE SCALE GENOMIC DNA]</scope>
    <source>
        <strain evidence="3 4">DSM 16991</strain>
    </source>
</reference>
<dbReference type="InterPro" id="IPR041644">
    <property type="entry name" value="GNAT_C"/>
</dbReference>
<dbReference type="Pfam" id="PF18164">
    <property type="entry name" value="GNAT_C"/>
    <property type="match status" value="1"/>
</dbReference>
<dbReference type="Pfam" id="PF18082">
    <property type="entry name" value="NAT_N"/>
    <property type="match status" value="1"/>
</dbReference>
<sequence>MEAIGMSLQDFMAKIALPAAAQSIIVRTRLSLPWWQKALSANPSKFQDRLLANPELALAVLTDLAAEDSAYYPAHGLSPQVYYDSYRDLNLWAQDHYAKTGTWGITEVPWLMRTLQHRLVRLGRLQFEPLTAPADHHLLAFSDIWLNVHIPADGPLLPAECTASFDQANTYFQRDWFCCHSWLLSPDLQQLLPAHSHILEFQRRFTIVAYFPNDRQAEERIFGAPLADPAKYPETTSLQRAAKQHLLSSRKIGTALGVFQYHR</sequence>
<evidence type="ECO:0000259" key="1">
    <source>
        <dbReference type="Pfam" id="PF18082"/>
    </source>
</evidence>
<accession>A0A0R1XIA7</accession>
<dbReference type="EMBL" id="AZFW01000008">
    <property type="protein sequence ID" value="KRM29936.1"/>
    <property type="molecule type" value="Genomic_DNA"/>
</dbReference>
<protein>
    <submittedName>
        <fullName evidence="3">Uncharacterized protein</fullName>
    </submittedName>
</protein>
<feature type="domain" description="N-acyltransferase N-terminal" evidence="1">
    <location>
        <begin position="6"/>
        <end position="115"/>
    </location>
</feature>
<dbReference type="eggNOG" id="ENOG5030QZQ">
    <property type="taxonomic scope" value="Bacteria"/>
</dbReference>
<evidence type="ECO:0000313" key="4">
    <source>
        <dbReference type="Proteomes" id="UP000050949"/>
    </source>
</evidence>